<evidence type="ECO:0000313" key="1">
    <source>
        <dbReference type="EMBL" id="KAJ8684424.1"/>
    </source>
</evidence>
<gene>
    <name evidence="1" type="ORF">QAD02_020216</name>
</gene>
<proteinExistence type="predicted"/>
<protein>
    <submittedName>
        <fullName evidence="1">Uncharacterized protein</fullName>
    </submittedName>
</protein>
<accession>A0ACC2PPA0</accession>
<keyword evidence="2" id="KW-1185">Reference proteome</keyword>
<sequence>MSLNWINQAFANIYASQASSTYTRVRVEIRITKGRSSPSSVSGYLTKTKAAIGDRRWDISVSGAVTNPSSESAQNRDNEPTSLLLRVSKRSSSGDEITVGKARDPATLEYSGNSFTQQPLCNLYYNEQMLHKQWSLRCSV</sequence>
<dbReference type="EMBL" id="CM056741">
    <property type="protein sequence ID" value="KAJ8684424.1"/>
    <property type="molecule type" value="Genomic_DNA"/>
</dbReference>
<evidence type="ECO:0000313" key="2">
    <source>
        <dbReference type="Proteomes" id="UP001239111"/>
    </source>
</evidence>
<reference evidence="1" key="1">
    <citation type="submission" date="2023-04" db="EMBL/GenBank/DDBJ databases">
        <title>A chromosome-level genome assembly of the parasitoid wasp Eretmocerus hayati.</title>
        <authorList>
            <person name="Zhong Y."/>
            <person name="Liu S."/>
            <person name="Liu Y."/>
        </authorList>
    </citation>
    <scope>NUCLEOTIDE SEQUENCE</scope>
    <source>
        <strain evidence="1">ZJU_SS_LIU_2023</strain>
    </source>
</reference>
<comment type="caution">
    <text evidence="1">The sequence shown here is derived from an EMBL/GenBank/DDBJ whole genome shotgun (WGS) entry which is preliminary data.</text>
</comment>
<dbReference type="Proteomes" id="UP001239111">
    <property type="component" value="Chromosome 1"/>
</dbReference>
<organism evidence="1 2">
    <name type="scientific">Eretmocerus hayati</name>
    <dbReference type="NCBI Taxonomy" id="131215"/>
    <lineage>
        <taxon>Eukaryota</taxon>
        <taxon>Metazoa</taxon>
        <taxon>Ecdysozoa</taxon>
        <taxon>Arthropoda</taxon>
        <taxon>Hexapoda</taxon>
        <taxon>Insecta</taxon>
        <taxon>Pterygota</taxon>
        <taxon>Neoptera</taxon>
        <taxon>Endopterygota</taxon>
        <taxon>Hymenoptera</taxon>
        <taxon>Apocrita</taxon>
        <taxon>Proctotrupomorpha</taxon>
        <taxon>Chalcidoidea</taxon>
        <taxon>Aphelinidae</taxon>
        <taxon>Aphelininae</taxon>
        <taxon>Eretmocerus</taxon>
    </lineage>
</organism>
<name>A0ACC2PPA0_9HYME</name>